<keyword evidence="2" id="KW-1133">Transmembrane helix</keyword>
<dbReference type="CDD" id="cd01949">
    <property type="entry name" value="GGDEF"/>
    <property type="match status" value="1"/>
</dbReference>
<dbReference type="PANTHER" id="PTHR33121">
    <property type="entry name" value="CYCLIC DI-GMP PHOSPHODIESTERASE PDEF"/>
    <property type="match status" value="1"/>
</dbReference>
<dbReference type="SUPFAM" id="SSF141868">
    <property type="entry name" value="EAL domain-like"/>
    <property type="match status" value="1"/>
</dbReference>
<feature type="domain" description="GGDEF" evidence="4">
    <location>
        <begin position="228"/>
        <end position="358"/>
    </location>
</feature>
<dbReference type="InterPro" id="IPR043128">
    <property type="entry name" value="Rev_trsase/Diguanyl_cyclase"/>
</dbReference>
<evidence type="ECO:0000313" key="6">
    <source>
        <dbReference type="Proteomes" id="UP000268033"/>
    </source>
</evidence>
<name>A0A3N1PTF6_9GAMM</name>
<dbReference type="OrthoDB" id="5894408at2"/>
<dbReference type="Pfam" id="PF00990">
    <property type="entry name" value="GGDEF"/>
    <property type="match status" value="1"/>
</dbReference>
<organism evidence="5 6">
    <name type="scientific">Gallaecimonas pentaromativorans</name>
    <dbReference type="NCBI Taxonomy" id="584787"/>
    <lineage>
        <taxon>Bacteria</taxon>
        <taxon>Pseudomonadati</taxon>
        <taxon>Pseudomonadota</taxon>
        <taxon>Gammaproteobacteria</taxon>
        <taxon>Enterobacterales</taxon>
        <taxon>Gallaecimonadaceae</taxon>
        <taxon>Gallaecimonas</taxon>
    </lineage>
</organism>
<proteinExistence type="predicted"/>
<evidence type="ECO:0000256" key="1">
    <source>
        <dbReference type="SAM" id="MobiDB-lite"/>
    </source>
</evidence>
<gene>
    <name evidence="5" type="ORF">EDC28_102460</name>
</gene>
<dbReference type="PROSITE" id="PS50887">
    <property type="entry name" value="GGDEF"/>
    <property type="match status" value="1"/>
</dbReference>
<dbReference type="CDD" id="cd01948">
    <property type="entry name" value="EAL"/>
    <property type="match status" value="1"/>
</dbReference>
<evidence type="ECO:0000256" key="2">
    <source>
        <dbReference type="SAM" id="Phobius"/>
    </source>
</evidence>
<dbReference type="Gene3D" id="3.20.20.450">
    <property type="entry name" value="EAL domain"/>
    <property type="match status" value="1"/>
</dbReference>
<dbReference type="PROSITE" id="PS50883">
    <property type="entry name" value="EAL"/>
    <property type="match status" value="1"/>
</dbReference>
<protein>
    <submittedName>
        <fullName evidence="5">Diguanylate cyclase (GGDEF)-like protein</fullName>
    </submittedName>
</protein>
<dbReference type="STRING" id="584787.GCA_001247655_00521"/>
<keyword evidence="2" id="KW-0812">Transmembrane</keyword>
<evidence type="ECO:0000259" key="4">
    <source>
        <dbReference type="PROSITE" id="PS50887"/>
    </source>
</evidence>
<dbReference type="NCBIfam" id="TIGR00254">
    <property type="entry name" value="GGDEF"/>
    <property type="match status" value="1"/>
</dbReference>
<dbReference type="Proteomes" id="UP000268033">
    <property type="component" value="Unassembled WGS sequence"/>
</dbReference>
<dbReference type="Gene3D" id="3.30.70.270">
    <property type="match status" value="1"/>
</dbReference>
<feature type="region of interest" description="Disordered" evidence="1">
    <location>
        <begin position="50"/>
        <end position="75"/>
    </location>
</feature>
<dbReference type="SMART" id="SM00052">
    <property type="entry name" value="EAL"/>
    <property type="match status" value="1"/>
</dbReference>
<dbReference type="InterPro" id="IPR035919">
    <property type="entry name" value="EAL_sf"/>
</dbReference>
<accession>A0A3N1PTF6</accession>
<evidence type="ECO:0000313" key="5">
    <source>
        <dbReference type="EMBL" id="ROQ30067.1"/>
    </source>
</evidence>
<dbReference type="RefSeq" id="WP_083445718.1">
    <property type="nucleotide sequence ID" value="NZ_RJUL01000002.1"/>
</dbReference>
<dbReference type="InterPro" id="IPR001633">
    <property type="entry name" value="EAL_dom"/>
</dbReference>
<reference evidence="5 6" key="1">
    <citation type="submission" date="2018-11" db="EMBL/GenBank/DDBJ databases">
        <title>Genomic Encyclopedia of Type Strains, Phase IV (KMG-IV): sequencing the most valuable type-strain genomes for metagenomic binning, comparative biology and taxonomic classification.</title>
        <authorList>
            <person name="Goeker M."/>
        </authorList>
    </citation>
    <scope>NUCLEOTIDE SEQUENCE [LARGE SCALE GENOMIC DNA]</scope>
    <source>
        <strain evidence="5 6">DSM 21945</strain>
    </source>
</reference>
<feature type="transmembrane region" description="Helical" evidence="2">
    <location>
        <begin position="108"/>
        <end position="133"/>
    </location>
</feature>
<keyword evidence="2" id="KW-0472">Membrane</keyword>
<dbReference type="InterPro" id="IPR029787">
    <property type="entry name" value="Nucleotide_cyclase"/>
</dbReference>
<dbReference type="AlphaFoldDB" id="A0A3N1PTF6"/>
<dbReference type="Pfam" id="PF00563">
    <property type="entry name" value="EAL"/>
    <property type="match status" value="1"/>
</dbReference>
<feature type="domain" description="EAL" evidence="3">
    <location>
        <begin position="366"/>
        <end position="619"/>
    </location>
</feature>
<dbReference type="InterPro" id="IPR000160">
    <property type="entry name" value="GGDEF_dom"/>
</dbReference>
<dbReference type="SUPFAM" id="SSF55073">
    <property type="entry name" value="Nucleotide cyclase"/>
    <property type="match status" value="1"/>
</dbReference>
<dbReference type="PANTHER" id="PTHR33121:SF79">
    <property type="entry name" value="CYCLIC DI-GMP PHOSPHODIESTERASE PDED-RELATED"/>
    <property type="match status" value="1"/>
</dbReference>
<dbReference type="GO" id="GO:0071111">
    <property type="term" value="F:cyclic-guanylate-specific phosphodiesterase activity"/>
    <property type="evidence" value="ECO:0007669"/>
    <property type="project" value="InterPro"/>
</dbReference>
<dbReference type="SMART" id="SM00267">
    <property type="entry name" value="GGDEF"/>
    <property type="match status" value="1"/>
</dbReference>
<comment type="caution">
    <text evidence="5">The sequence shown here is derived from an EMBL/GenBank/DDBJ whole genome shotgun (WGS) entry which is preliminary data.</text>
</comment>
<dbReference type="InterPro" id="IPR050706">
    <property type="entry name" value="Cyclic-di-GMP_PDE-like"/>
</dbReference>
<evidence type="ECO:0000259" key="3">
    <source>
        <dbReference type="PROSITE" id="PS50883"/>
    </source>
</evidence>
<dbReference type="EMBL" id="RJUL01000002">
    <property type="protein sequence ID" value="ROQ30067.1"/>
    <property type="molecule type" value="Genomic_DNA"/>
</dbReference>
<keyword evidence="6" id="KW-1185">Reference proteome</keyword>
<sequence length="619" mass="68335">MKPGAASASSLLILTFVAWLLMTLSLVMIGRAQLAEQQQLAVQSAIAWQQQPDSPAPPDWLQWQRPGTQPQARAPRHGTLAASVMGVLLGAKEQQLGPLRWRLDSSALYAQIEIALLLALLIPLAGGVLVYLIRKRILERLKIVDQELSQLIDHLDEGEELPGSISVDAFNGTLAAIAEARARVLQQSAEQQRVIKALSQQVLSDPLTTLPNRRAFNDQLGRELANKNAVGLLLIRATALRAINDEDGYSAGDQYLRDLAQILKRQSGKKLACRSYRLSGSDFMVLVATGELGELDQFAQHLMAELMSLRNQSKEQMPAYIGGALVKDTTLTAALSLADTTLSLAMAQGQPGWHVDAGLGPNKSLEQRTQQQWRDHIQYLLTGQGLTLLAQPIQGVNRNEVHYTEILARCHDKDGRLLPTASVMAMAERLGLIQQLDKLVMESALKELVGKPLGRSMYAINLNALTVQDPHFVIWLERKLLAHPELARHLVFEVPEAGLIRQVGASQRFIELLHKMACRITIERFGTGLGAIRFFKALKPDFVKVDAALSRAIDQDKDGQYYLRILVDIAHRLGVKVLAENVENAEERMVLTDLRLDGLQGYYLARPVPFGPSALTMNP</sequence>